<dbReference type="EMBL" id="BGZK01002430">
    <property type="protein sequence ID" value="GBP93869.1"/>
    <property type="molecule type" value="Genomic_DNA"/>
</dbReference>
<proteinExistence type="predicted"/>
<organism evidence="1 2">
    <name type="scientific">Eumeta variegata</name>
    <name type="common">Bagworm moth</name>
    <name type="synonym">Eumeta japonica</name>
    <dbReference type="NCBI Taxonomy" id="151549"/>
    <lineage>
        <taxon>Eukaryota</taxon>
        <taxon>Metazoa</taxon>
        <taxon>Ecdysozoa</taxon>
        <taxon>Arthropoda</taxon>
        <taxon>Hexapoda</taxon>
        <taxon>Insecta</taxon>
        <taxon>Pterygota</taxon>
        <taxon>Neoptera</taxon>
        <taxon>Endopterygota</taxon>
        <taxon>Lepidoptera</taxon>
        <taxon>Glossata</taxon>
        <taxon>Ditrysia</taxon>
        <taxon>Tineoidea</taxon>
        <taxon>Psychidae</taxon>
        <taxon>Oiketicinae</taxon>
        <taxon>Eumeta</taxon>
    </lineage>
</organism>
<sequence>MSHRITTRHRNVPRFRRSCDRSQLISKKTNKEETGTQKILDTSIYFVRFRRSFRASWHVAMSRRSLSTRRRIVFTCSSRKLVMRVCVKRWCDERYECRQNIVLGFNQRKLATI</sequence>
<name>A0A4C2A3W8_EUMVA</name>
<gene>
    <name evidence="1" type="ORF">EVAR_92800_1</name>
</gene>
<protein>
    <submittedName>
        <fullName evidence="1">Uncharacterized protein</fullName>
    </submittedName>
</protein>
<comment type="caution">
    <text evidence="1">The sequence shown here is derived from an EMBL/GenBank/DDBJ whole genome shotgun (WGS) entry which is preliminary data.</text>
</comment>
<accession>A0A4C2A3W8</accession>
<keyword evidence="2" id="KW-1185">Reference proteome</keyword>
<reference evidence="1 2" key="1">
    <citation type="journal article" date="2019" name="Commun. Biol.">
        <title>The bagworm genome reveals a unique fibroin gene that provides high tensile strength.</title>
        <authorList>
            <person name="Kono N."/>
            <person name="Nakamura H."/>
            <person name="Ohtoshi R."/>
            <person name="Tomita M."/>
            <person name="Numata K."/>
            <person name="Arakawa K."/>
        </authorList>
    </citation>
    <scope>NUCLEOTIDE SEQUENCE [LARGE SCALE GENOMIC DNA]</scope>
</reference>
<evidence type="ECO:0000313" key="1">
    <source>
        <dbReference type="EMBL" id="GBP93869.1"/>
    </source>
</evidence>
<evidence type="ECO:0000313" key="2">
    <source>
        <dbReference type="Proteomes" id="UP000299102"/>
    </source>
</evidence>
<dbReference type="AlphaFoldDB" id="A0A4C2A3W8"/>
<dbReference type="Proteomes" id="UP000299102">
    <property type="component" value="Unassembled WGS sequence"/>
</dbReference>